<dbReference type="Proteomes" id="UP000001449">
    <property type="component" value="Chromosome 4"/>
</dbReference>
<accession>B8C0U4</accession>
<dbReference type="InterPro" id="IPR036770">
    <property type="entry name" value="Ankyrin_rpt-contain_sf"/>
</dbReference>
<sequence>MTVEKLQNEMIRQPTDNHQQQDTLGMTTLHILACSKRQSLDLYRLVAEHFPDDLICKDKWGEIPIFYALWSGAPDEIVQFLIESIKAAHPQYELDWKGLLKNVVVNGASMEVIKRVVSVQQVYFPKAKMDWVNGLDAILQQQRNRVRPEIIKFVFKLSVKNRVENLSKYKWRQDITHQINALPIGVNDRSLDSLVDETHSNLQHYELIDGTSLLELAVWKMKIDEQTASNSNDDEIYCNKANVDNTEFREVCRVSCGVDSVMKNVVPFLLPQRGRI</sequence>
<dbReference type="AlphaFoldDB" id="B8C0U4"/>
<dbReference type="EMBL" id="CM000641">
    <property type="protein sequence ID" value="EED93128.1"/>
    <property type="molecule type" value="Genomic_DNA"/>
</dbReference>
<dbReference type="eggNOG" id="ENOG502T99U">
    <property type="taxonomic scope" value="Eukaryota"/>
</dbReference>
<dbReference type="OMA" id="NCEAIEL"/>
<dbReference type="Gene3D" id="1.25.40.20">
    <property type="entry name" value="Ankyrin repeat-containing domain"/>
    <property type="match status" value="1"/>
</dbReference>
<dbReference type="PaxDb" id="35128-Thaps4067"/>
<evidence type="ECO:0000313" key="2">
    <source>
        <dbReference type="Proteomes" id="UP000001449"/>
    </source>
</evidence>
<dbReference type="HOGENOM" id="CLU_1010029_0_0_1"/>
<dbReference type="GeneID" id="7442025"/>
<gene>
    <name evidence="1" type="ORF">THAPSDRAFT_4067</name>
</gene>
<evidence type="ECO:0000313" key="1">
    <source>
        <dbReference type="EMBL" id="EED93128.1"/>
    </source>
</evidence>
<reference evidence="1 2" key="2">
    <citation type="journal article" date="2008" name="Nature">
        <title>The Phaeodactylum genome reveals the evolutionary history of diatom genomes.</title>
        <authorList>
            <person name="Bowler C."/>
            <person name="Allen A.E."/>
            <person name="Badger J.H."/>
            <person name="Grimwood J."/>
            <person name="Jabbari K."/>
            <person name="Kuo A."/>
            <person name="Maheswari U."/>
            <person name="Martens C."/>
            <person name="Maumus F."/>
            <person name="Otillar R.P."/>
            <person name="Rayko E."/>
            <person name="Salamov A."/>
            <person name="Vandepoele K."/>
            <person name="Beszteri B."/>
            <person name="Gruber A."/>
            <person name="Heijde M."/>
            <person name="Katinka M."/>
            <person name="Mock T."/>
            <person name="Valentin K."/>
            <person name="Verret F."/>
            <person name="Berges J.A."/>
            <person name="Brownlee C."/>
            <person name="Cadoret J.P."/>
            <person name="Chiovitti A."/>
            <person name="Choi C.J."/>
            <person name="Coesel S."/>
            <person name="De Martino A."/>
            <person name="Detter J.C."/>
            <person name="Durkin C."/>
            <person name="Falciatore A."/>
            <person name="Fournet J."/>
            <person name="Haruta M."/>
            <person name="Huysman M.J."/>
            <person name="Jenkins B.D."/>
            <person name="Jiroutova K."/>
            <person name="Jorgensen R.E."/>
            <person name="Joubert Y."/>
            <person name="Kaplan A."/>
            <person name="Kroger N."/>
            <person name="Kroth P.G."/>
            <person name="La Roche J."/>
            <person name="Lindquist E."/>
            <person name="Lommer M."/>
            <person name="Martin-Jezequel V."/>
            <person name="Lopez P.J."/>
            <person name="Lucas S."/>
            <person name="Mangogna M."/>
            <person name="McGinnis K."/>
            <person name="Medlin L.K."/>
            <person name="Montsant A."/>
            <person name="Oudot-Le Secq M.P."/>
            <person name="Napoli C."/>
            <person name="Obornik M."/>
            <person name="Parker M.S."/>
            <person name="Petit J.L."/>
            <person name="Porcel B.M."/>
            <person name="Poulsen N."/>
            <person name="Robison M."/>
            <person name="Rychlewski L."/>
            <person name="Rynearson T.A."/>
            <person name="Schmutz J."/>
            <person name="Shapiro H."/>
            <person name="Siaut M."/>
            <person name="Stanley M."/>
            <person name="Sussman M.R."/>
            <person name="Taylor A.R."/>
            <person name="Vardi A."/>
            <person name="von Dassow P."/>
            <person name="Vyverman W."/>
            <person name="Willis A."/>
            <person name="Wyrwicz L.S."/>
            <person name="Rokhsar D.S."/>
            <person name="Weissenbach J."/>
            <person name="Armbrust E.V."/>
            <person name="Green B.R."/>
            <person name="Van de Peer Y."/>
            <person name="Grigoriev I.V."/>
        </authorList>
    </citation>
    <scope>NUCLEOTIDE SEQUENCE [LARGE SCALE GENOMIC DNA]</scope>
    <source>
        <strain evidence="1 2">CCMP1335</strain>
    </source>
</reference>
<dbReference type="RefSeq" id="XP_002289591.1">
    <property type="nucleotide sequence ID" value="XM_002289555.1"/>
</dbReference>
<keyword evidence="2" id="KW-1185">Reference proteome</keyword>
<reference evidence="1 2" key="1">
    <citation type="journal article" date="2004" name="Science">
        <title>The genome of the diatom Thalassiosira pseudonana: ecology, evolution, and metabolism.</title>
        <authorList>
            <person name="Armbrust E.V."/>
            <person name="Berges J.A."/>
            <person name="Bowler C."/>
            <person name="Green B.R."/>
            <person name="Martinez D."/>
            <person name="Putnam N.H."/>
            <person name="Zhou S."/>
            <person name="Allen A.E."/>
            <person name="Apt K.E."/>
            <person name="Bechner M."/>
            <person name="Brzezinski M.A."/>
            <person name="Chaal B.K."/>
            <person name="Chiovitti A."/>
            <person name="Davis A.K."/>
            <person name="Demarest M.S."/>
            <person name="Detter J.C."/>
            <person name="Glavina T."/>
            <person name="Goodstein D."/>
            <person name="Hadi M.Z."/>
            <person name="Hellsten U."/>
            <person name="Hildebrand M."/>
            <person name="Jenkins B.D."/>
            <person name="Jurka J."/>
            <person name="Kapitonov V.V."/>
            <person name="Kroger N."/>
            <person name="Lau W.W."/>
            <person name="Lane T.W."/>
            <person name="Larimer F.W."/>
            <person name="Lippmeier J.C."/>
            <person name="Lucas S."/>
            <person name="Medina M."/>
            <person name="Montsant A."/>
            <person name="Obornik M."/>
            <person name="Parker M.S."/>
            <person name="Palenik B."/>
            <person name="Pazour G.J."/>
            <person name="Richardson P.M."/>
            <person name="Rynearson T.A."/>
            <person name="Saito M.A."/>
            <person name="Schwartz D.C."/>
            <person name="Thamatrakoln K."/>
            <person name="Valentin K."/>
            <person name="Vardi A."/>
            <person name="Wilkerson F.P."/>
            <person name="Rokhsar D.S."/>
        </authorList>
    </citation>
    <scope>NUCLEOTIDE SEQUENCE [LARGE SCALE GENOMIC DNA]</scope>
    <source>
        <strain evidence="1 2">CCMP1335</strain>
    </source>
</reference>
<proteinExistence type="predicted"/>
<dbReference type="InParanoid" id="B8C0U4"/>
<dbReference type="KEGG" id="tps:THAPSDRAFT_4067"/>
<dbReference type="SMR" id="B8C0U4"/>
<organism evidence="1 2">
    <name type="scientific">Thalassiosira pseudonana</name>
    <name type="common">Marine diatom</name>
    <name type="synonym">Cyclotella nana</name>
    <dbReference type="NCBI Taxonomy" id="35128"/>
    <lineage>
        <taxon>Eukaryota</taxon>
        <taxon>Sar</taxon>
        <taxon>Stramenopiles</taxon>
        <taxon>Ochrophyta</taxon>
        <taxon>Bacillariophyta</taxon>
        <taxon>Coscinodiscophyceae</taxon>
        <taxon>Thalassiosirophycidae</taxon>
        <taxon>Thalassiosirales</taxon>
        <taxon>Thalassiosiraceae</taxon>
        <taxon>Thalassiosira</taxon>
    </lineage>
</organism>
<name>B8C0U4_THAPS</name>
<protein>
    <submittedName>
        <fullName evidence="1">Uncharacterized protein</fullName>
    </submittedName>
</protein>